<sequence length="207" mass="23317">MAKFTFDKEISYFKTDASTRSTMKLLNSILVAMLLFLAVIFYILLHLDVNQSPAVSDIIILPEGGIERPLKAAELLDEGYSLSGKVLITPYDPEEMQLSGEPIFQDEDILPEYRATSTWTNAVNSVAMMEEYGYKTAIVVSSDYHMNRVKFSYDKAAAGKGITFTYVSAGGPEGKPWIETETGRYLAVREIFKTLGYWFGLYHFIDL</sequence>
<protein>
    <recommendedName>
        <fullName evidence="2">DUF218 domain-containing protein</fullName>
    </recommendedName>
</protein>
<dbReference type="InterPro" id="IPR003848">
    <property type="entry name" value="DUF218"/>
</dbReference>
<keyword evidence="4" id="KW-1185">Reference proteome</keyword>
<dbReference type="CDD" id="cd06259">
    <property type="entry name" value="YdcF-like"/>
    <property type="match status" value="1"/>
</dbReference>
<accession>A0A143YRF2</accession>
<dbReference type="RefSeq" id="WP_087033658.1">
    <property type="nucleotide sequence ID" value="NZ_FJNE01000006.1"/>
</dbReference>
<evidence type="ECO:0000313" key="4">
    <source>
        <dbReference type="Proteomes" id="UP000242754"/>
    </source>
</evidence>
<reference evidence="3 4" key="1">
    <citation type="submission" date="2016-02" db="EMBL/GenBank/DDBJ databases">
        <authorList>
            <person name="Wen L."/>
            <person name="He K."/>
            <person name="Yang H."/>
        </authorList>
    </citation>
    <scope>NUCLEOTIDE SEQUENCE [LARGE SCALE GENOMIC DNA]</scope>
    <source>
        <strain evidence="3">Trichococcus palustris</strain>
    </source>
</reference>
<organism evidence="3 4">
    <name type="scientific">Trichococcus palustris</name>
    <dbReference type="NCBI Taxonomy" id="140314"/>
    <lineage>
        <taxon>Bacteria</taxon>
        <taxon>Bacillati</taxon>
        <taxon>Bacillota</taxon>
        <taxon>Bacilli</taxon>
        <taxon>Lactobacillales</taxon>
        <taxon>Carnobacteriaceae</taxon>
        <taxon>Trichococcus</taxon>
    </lineage>
</organism>
<dbReference type="AlphaFoldDB" id="A0A143YRF2"/>
<feature type="transmembrane region" description="Helical" evidence="1">
    <location>
        <begin position="25"/>
        <end position="45"/>
    </location>
</feature>
<keyword evidence="1" id="KW-0472">Membrane</keyword>
<dbReference type="Proteomes" id="UP000242754">
    <property type="component" value="Unassembled WGS sequence"/>
</dbReference>
<gene>
    <name evidence="3" type="ORF">Tpal_2110</name>
</gene>
<name>A0A143YRF2_9LACT</name>
<dbReference type="EMBL" id="FJNE01000006">
    <property type="protein sequence ID" value="CZQ97171.1"/>
    <property type="molecule type" value="Genomic_DNA"/>
</dbReference>
<dbReference type="Pfam" id="PF02698">
    <property type="entry name" value="DUF218"/>
    <property type="match status" value="1"/>
</dbReference>
<dbReference type="InterPro" id="IPR014729">
    <property type="entry name" value="Rossmann-like_a/b/a_fold"/>
</dbReference>
<keyword evidence="1" id="KW-1133">Transmembrane helix</keyword>
<dbReference type="OrthoDB" id="9782395at2"/>
<evidence type="ECO:0000259" key="2">
    <source>
        <dbReference type="Pfam" id="PF02698"/>
    </source>
</evidence>
<dbReference type="STRING" id="140314.SAMN04488076_104149"/>
<evidence type="ECO:0000313" key="3">
    <source>
        <dbReference type="EMBL" id="CZQ97171.1"/>
    </source>
</evidence>
<proteinExistence type="predicted"/>
<dbReference type="Gene3D" id="3.40.50.620">
    <property type="entry name" value="HUPs"/>
    <property type="match status" value="1"/>
</dbReference>
<keyword evidence="1" id="KW-0812">Transmembrane</keyword>
<feature type="domain" description="DUF218" evidence="2">
    <location>
        <begin position="68"/>
        <end position="176"/>
    </location>
</feature>
<evidence type="ECO:0000256" key="1">
    <source>
        <dbReference type="SAM" id="Phobius"/>
    </source>
</evidence>